<reference evidence="2 3" key="1">
    <citation type="journal article" date="2021" name="DNA Res.">
        <title>Genome analysis of Candida subhashii reveals its hybrid nature and dual mitochondrial genome conformations.</title>
        <authorList>
            <person name="Mixao V."/>
            <person name="Hegedusova E."/>
            <person name="Saus E."/>
            <person name="Pryszcz L.P."/>
            <person name="Cillingova A."/>
            <person name="Nosek J."/>
            <person name="Gabaldon T."/>
        </authorList>
    </citation>
    <scope>NUCLEOTIDE SEQUENCE [LARGE SCALE GENOMIC DNA]</scope>
    <source>
        <strain evidence="2 3">CBS 10753</strain>
    </source>
</reference>
<evidence type="ECO:0000313" key="2">
    <source>
        <dbReference type="EMBL" id="KAG7664136.1"/>
    </source>
</evidence>
<organism evidence="2 3">
    <name type="scientific">[Candida] subhashii</name>
    <dbReference type="NCBI Taxonomy" id="561895"/>
    <lineage>
        <taxon>Eukaryota</taxon>
        <taxon>Fungi</taxon>
        <taxon>Dikarya</taxon>
        <taxon>Ascomycota</taxon>
        <taxon>Saccharomycotina</taxon>
        <taxon>Pichiomycetes</taxon>
        <taxon>Debaryomycetaceae</taxon>
        <taxon>Spathaspora</taxon>
    </lineage>
</organism>
<dbReference type="InterPro" id="IPR011320">
    <property type="entry name" value="RNase_H1_N"/>
</dbReference>
<dbReference type="InterPro" id="IPR002156">
    <property type="entry name" value="RNaseH_domain"/>
</dbReference>
<proteinExistence type="predicted"/>
<dbReference type="PANTHER" id="PTHR10642">
    <property type="entry name" value="RIBONUCLEASE H1"/>
    <property type="match status" value="1"/>
</dbReference>
<dbReference type="GO" id="GO:0004523">
    <property type="term" value="F:RNA-DNA hybrid ribonuclease activity"/>
    <property type="evidence" value="ECO:0007669"/>
    <property type="project" value="InterPro"/>
</dbReference>
<gene>
    <name evidence="2" type="ORF">J8A68_002319</name>
</gene>
<dbReference type="PIRSF" id="PIRSF036852">
    <property type="entry name" value="Ribonuclease_H1_euk"/>
    <property type="match status" value="1"/>
</dbReference>
<feature type="domain" description="RNase H type-1" evidence="1">
    <location>
        <begin position="49"/>
        <end position="212"/>
    </location>
</feature>
<protein>
    <recommendedName>
        <fullName evidence="1">RNase H type-1 domain-containing protein</fullName>
    </recommendedName>
</protein>
<dbReference type="Pfam" id="PF00075">
    <property type="entry name" value="RNase_H"/>
    <property type="match status" value="1"/>
</dbReference>
<dbReference type="InterPro" id="IPR017067">
    <property type="entry name" value="RNase_H1_euk"/>
</dbReference>
<comment type="caution">
    <text evidence="2">The sequence shown here is derived from an EMBL/GenBank/DDBJ whole genome shotgun (WGS) entry which is preliminary data.</text>
</comment>
<sequence length="239" mass="26595">MPYYAIVEGRNPGVYDSDSDWKGEIIGYKHAVFKRFDSQIDALKYVTKGGKIENVFVDGSCRRDNSRSPAAGFGVYYGPGDASNTAMMLHSYIRATNVRAELCAVLHALKNVHQSLLNETATRPVRILSDSKTSVQSCNKWGNKWKKNGWKKSRGGTIRDVDLIKQVVTLKDLINSHYASKGWHNIIVAHVNAHSGNLANNEADRLASLGAAQAEIRILRKYNIGYPVMSTRSKDLKLL</sequence>
<dbReference type="Pfam" id="PF01693">
    <property type="entry name" value="Cauli_VI"/>
    <property type="match status" value="1"/>
</dbReference>
<evidence type="ECO:0000259" key="1">
    <source>
        <dbReference type="PROSITE" id="PS50879"/>
    </source>
</evidence>
<dbReference type="InterPro" id="IPR050092">
    <property type="entry name" value="RNase_H"/>
</dbReference>
<evidence type="ECO:0000313" key="3">
    <source>
        <dbReference type="Proteomes" id="UP000694255"/>
    </source>
</evidence>
<dbReference type="GeneID" id="73469120"/>
<dbReference type="EMBL" id="JAGSYN010000106">
    <property type="protein sequence ID" value="KAG7664136.1"/>
    <property type="molecule type" value="Genomic_DNA"/>
</dbReference>
<dbReference type="GO" id="GO:0043137">
    <property type="term" value="P:DNA replication, removal of RNA primer"/>
    <property type="evidence" value="ECO:0007669"/>
    <property type="project" value="TreeGrafter"/>
</dbReference>
<dbReference type="GO" id="GO:0003676">
    <property type="term" value="F:nucleic acid binding"/>
    <property type="evidence" value="ECO:0007669"/>
    <property type="project" value="InterPro"/>
</dbReference>
<dbReference type="PANTHER" id="PTHR10642:SF30">
    <property type="entry name" value="RIBONUCLEASE H"/>
    <property type="match status" value="1"/>
</dbReference>
<accession>A0A8J5QPA3</accession>
<dbReference type="RefSeq" id="XP_049264368.1">
    <property type="nucleotide sequence ID" value="XM_049406057.1"/>
</dbReference>
<keyword evidence="3" id="KW-1185">Reference proteome</keyword>
<dbReference type="Proteomes" id="UP000694255">
    <property type="component" value="Unassembled WGS sequence"/>
</dbReference>
<name>A0A8J5QPA3_9ASCO</name>
<dbReference type="AlphaFoldDB" id="A0A8J5QPA3"/>
<dbReference type="PROSITE" id="PS50879">
    <property type="entry name" value="RNASE_H_1"/>
    <property type="match status" value="1"/>
</dbReference>
<dbReference type="OrthoDB" id="407198at2759"/>